<feature type="domain" description="Cyclic nucleotide-binding" evidence="2">
    <location>
        <begin position="223"/>
        <end position="331"/>
    </location>
</feature>
<dbReference type="eggNOG" id="KOG0500">
    <property type="taxonomic scope" value="Eukaryota"/>
</dbReference>
<evidence type="ECO:0000259" key="2">
    <source>
        <dbReference type="PROSITE" id="PS50042"/>
    </source>
</evidence>
<sequence>MVMLQVGFCLIFYVLRVTKINNMLAQLQEFFNLSELMNDLVNLMKVLLVIVSVVHNFGCLWHGIAHFNPSFTWLDAYNYRDRQIGSKYNVAIYWATMTMTTVGYGDITAKNDLELLVNNLTMFIGSIVFAYSVNSIGILVTNIYKNSQEYSKTVSLINKFMVKNKIEFDLQTKIRSYLEYIWKEEQEQNDDQVGDVISKLSKQLQEELQFQLRGNILRKCKIMVDTFSESLIKNLLQLMEEQSYSPDERIISVNELDDSALYIITKGDVELIFEGAEMKDKVKRNTFKNYTQYDSFGEFSFFSGNPRTATAISRGFTRVFKIKRQVFLELLKHHPNDQEKYVSIRESLRFGDYSPLQQQCFGCQSKRHMIVDCNYVHYCVDKDRVIKQETFPIQQERRNRQHRFTQKYNARINLSTIQTKAAKYTNDVSFTMTQDFDSPTLVMHDIFEDMEIGQNQIIASLDDIKPSAASIKEDDQQQHQQQSMISFKNNLSKSALQTFSIAGFGNKPNQKKKILKISEEEDISDESKNQLETTPSKPNIMNVKQTRRSVMTQKGTATDARNYRASIDLKMMGNPHQSEINSKQPTNQSNNAKSLESSPLRPAINQRHPTLVTNLTQNNIPSSTMWVNQVLLGFEKMQIFQSFQPKYNYDQVLKSRYAKLQKFFGKKRLLPEFSVYSFFHEAISKGAKLRRYGEFQKVKRSPQVTNFNLTNRFMKSNFAFSMQSGNYMN</sequence>
<gene>
    <name evidence="3" type="ORF">GSPATT00017035001</name>
</gene>
<dbReference type="InterPro" id="IPR018490">
    <property type="entry name" value="cNMP-bd_dom_sf"/>
</dbReference>
<dbReference type="Pfam" id="PF00027">
    <property type="entry name" value="cNMP_binding"/>
    <property type="match status" value="1"/>
</dbReference>
<organism evidence="3 4">
    <name type="scientific">Paramecium tetraurelia</name>
    <dbReference type="NCBI Taxonomy" id="5888"/>
    <lineage>
        <taxon>Eukaryota</taxon>
        <taxon>Sar</taxon>
        <taxon>Alveolata</taxon>
        <taxon>Ciliophora</taxon>
        <taxon>Intramacronucleata</taxon>
        <taxon>Oligohymenophorea</taxon>
        <taxon>Peniculida</taxon>
        <taxon>Parameciidae</taxon>
        <taxon>Paramecium</taxon>
    </lineage>
</organism>
<dbReference type="PANTHER" id="PTHR45689:SF5">
    <property type="entry name" value="I[[H]] CHANNEL, ISOFORM E"/>
    <property type="match status" value="1"/>
</dbReference>
<feature type="region of interest" description="Disordered" evidence="1">
    <location>
        <begin position="574"/>
        <end position="606"/>
    </location>
</feature>
<evidence type="ECO:0000313" key="3">
    <source>
        <dbReference type="EMBL" id="CAK82664.1"/>
    </source>
</evidence>
<evidence type="ECO:0000313" key="4">
    <source>
        <dbReference type="Proteomes" id="UP000000600"/>
    </source>
</evidence>
<evidence type="ECO:0000256" key="1">
    <source>
        <dbReference type="SAM" id="MobiDB-lite"/>
    </source>
</evidence>
<dbReference type="Gene3D" id="2.60.120.10">
    <property type="entry name" value="Jelly Rolls"/>
    <property type="match status" value="1"/>
</dbReference>
<dbReference type="AlphaFoldDB" id="A0DHZ7"/>
<dbReference type="SUPFAM" id="SSF51206">
    <property type="entry name" value="cAMP-binding domain-like"/>
    <property type="match status" value="1"/>
</dbReference>
<proteinExistence type="predicted"/>
<keyword evidence="4" id="KW-1185">Reference proteome</keyword>
<dbReference type="Pfam" id="PF07885">
    <property type="entry name" value="Ion_trans_2"/>
    <property type="match status" value="1"/>
</dbReference>
<dbReference type="OMA" id="LEYIWKE"/>
<name>A0DHZ7_PARTE</name>
<dbReference type="GeneID" id="5035846"/>
<feature type="compositionally biased region" description="Polar residues" evidence="1">
    <location>
        <begin position="530"/>
        <end position="544"/>
    </location>
</feature>
<accession>A0DHZ7</accession>
<dbReference type="KEGG" id="ptm:GSPATT00017035001"/>
<dbReference type="SMART" id="SM00100">
    <property type="entry name" value="cNMP"/>
    <property type="match status" value="1"/>
</dbReference>
<dbReference type="HOGENOM" id="CLU_007129_1_0_1"/>
<dbReference type="PROSITE" id="PS50042">
    <property type="entry name" value="CNMP_BINDING_3"/>
    <property type="match status" value="1"/>
</dbReference>
<dbReference type="CDD" id="cd00038">
    <property type="entry name" value="CAP_ED"/>
    <property type="match status" value="1"/>
</dbReference>
<dbReference type="RefSeq" id="XP_001450061.1">
    <property type="nucleotide sequence ID" value="XM_001450024.1"/>
</dbReference>
<dbReference type="InterPro" id="IPR051413">
    <property type="entry name" value="K/Na_HCN_channel"/>
</dbReference>
<dbReference type="Proteomes" id="UP000000600">
    <property type="component" value="Unassembled WGS sequence"/>
</dbReference>
<dbReference type="InterPro" id="IPR014710">
    <property type="entry name" value="RmlC-like_jellyroll"/>
</dbReference>
<dbReference type="OrthoDB" id="292483at2759"/>
<feature type="region of interest" description="Disordered" evidence="1">
    <location>
        <begin position="519"/>
        <end position="544"/>
    </location>
</feature>
<dbReference type="InParanoid" id="A0DHZ7"/>
<dbReference type="InterPro" id="IPR000595">
    <property type="entry name" value="cNMP-bd_dom"/>
</dbReference>
<dbReference type="InterPro" id="IPR013099">
    <property type="entry name" value="K_chnl_dom"/>
</dbReference>
<dbReference type="PANTHER" id="PTHR45689">
    <property type="entry name" value="I[[H]] CHANNEL, ISOFORM E"/>
    <property type="match status" value="1"/>
</dbReference>
<dbReference type="EMBL" id="CT868441">
    <property type="protein sequence ID" value="CAK82664.1"/>
    <property type="molecule type" value="Genomic_DNA"/>
</dbReference>
<dbReference type="Gene3D" id="1.10.287.70">
    <property type="match status" value="1"/>
</dbReference>
<reference evidence="3 4" key="1">
    <citation type="journal article" date="2006" name="Nature">
        <title>Global trends of whole-genome duplications revealed by the ciliate Paramecium tetraurelia.</title>
        <authorList>
            <consortium name="Genoscope"/>
            <person name="Aury J.-M."/>
            <person name="Jaillon O."/>
            <person name="Duret L."/>
            <person name="Noel B."/>
            <person name="Jubin C."/>
            <person name="Porcel B.M."/>
            <person name="Segurens B."/>
            <person name="Daubin V."/>
            <person name="Anthouard V."/>
            <person name="Aiach N."/>
            <person name="Arnaiz O."/>
            <person name="Billaut A."/>
            <person name="Beisson J."/>
            <person name="Blanc I."/>
            <person name="Bouhouche K."/>
            <person name="Camara F."/>
            <person name="Duharcourt S."/>
            <person name="Guigo R."/>
            <person name="Gogendeau D."/>
            <person name="Katinka M."/>
            <person name="Keller A.-M."/>
            <person name="Kissmehl R."/>
            <person name="Klotz C."/>
            <person name="Koll F."/>
            <person name="Le Moue A."/>
            <person name="Lepere C."/>
            <person name="Malinsky S."/>
            <person name="Nowacki M."/>
            <person name="Nowak J.K."/>
            <person name="Plattner H."/>
            <person name="Poulain J."/>
            <person name="Ruiz F."/>
            <person name="Serrano V."/>
            <person name="Zagulski M."/>
            <person name="Dessen P."/>
            <person name="Betermier M."/>
            <person name="Weissenbach J."/>
            <person name="Scarpelli C."/>
            <person name="Schachter V."/>
            <person name="Sperling L."/>
            <person name="Meyer E."/>
            <person name="Cohen J."/>
            <person name="Wincker P."/>
        </authorList>
    </citation>
    <scope>NUCLEOTIDE SEQUENCE [LARGE SCALE GENOMIC DNA]</scope>
    <source>
        <strain evidence="3 4">Stock d4-2</strain>
    </source>
</reference>
<dbReference type="Gene3D" id="1.10.287.630">
    <property type="entry name" value="Helix hairpin bin"/>
    <property type="match status" value="1"/>
</dbReference>
<dbReference type="SUPFAM" id="SSF81324">
    <property type="entry name" value="Voltage-gated potassium channels"/>
    <property type="match status" value="1"/>
</dbReference>
<feature type="compositionally biased region" description="Polar residues" evidence="1">
    <location>
        <begin position="575"/>
        <end position="597"/>
    </location>
</feature>
<protein>
    <recommendedName>
        <fullName evidence="2">Cyclic nucleotide-binding domain-containing protein</fullName>
    </recommendedName>
</protein>